<dbReference type="Proteomes" id="UP001501747">
    <property type="component" value="Unassembled WGS sequence"/>
</dbReference>
<gene>
    <name evidence="2" type="ORF">GCM10022247_35420</name>
</gene>
<feature type="region of interest" description="Disordered" evidence="1">
    <location>
        <begin position="71"/>
        <end position="95"/>
    </location>
</feature>
<name>A0ABP7SD10_9PSEU</name>
<evidence type="ECO:0008006" key="4">
    <source>
        <dbReference type="Google" id="ProtNLM"/>
    </source>
</evidence>
<evidence type="ECO:0000313" key="2">
    <source>
        <dbReference type="EMBL" id="GAA4010175.1"/>
    </source>
</evidence>
<evidence type="ECO:0000256" key="1">
    <source>
        <dbReference type="SAM" id="MobiDB-lite"/>
    </source>
</evidence>
<proteinExistence type="predicted"/>
<keyword evidence="3" id="KW-1185">Reference proteome</keyword>
<evidence type="ECO:0000313" key="3">
    <source>
        <dbReference type="Proteomes" id="UP001501747"/>
    </source>
</evidence>
<protein>
    <recommendedName>
        <fullName evidence="4">4Fe-4S ferredoxin-type domain-containing protein</fullName>
    </recommendedName>
</protein>
<comment type="caution">
    <text evidence="2">The sequence shown here is derived from an EMBL/GenBank/DDBJ whole genome shotgun (WGS) entry which is preliminary data.</text>
</comment>
<sequence>MHGESADALPGNPTPAPARGCAPTALFRCPSCGSGLRSDAENPAALLCGNVQCSHAGLGWQLWRVQDKRVRRGDDAPAPDTGWPRPLLAGHGDPDRCPPRPHPYVTVVSHGRAWWKLSHGGRRVRCQREWLCQVCGEPCPPRAWLVLDGATVLSDAPVCGRCLRLASTVCPYLAGADRLRAVEVSQVDVLVDGYPWAQEAVMDWPQTWSVPEEIASTAAPLPEAARCPDHTR</sequence>
<organism evidence="2 3">
    <name type="scientific">Allokutzneria multivorans</name>
    <dbReference type="NCBI Taxonomy" id="1142134"/>
    <lineage>
        <taxon>Bacteria</taxon>
        <taxon>Bacillati</taxon>
        <taxon>Actinomycetota</taxon>
        <taxon>Actinomycetes</taxon>
        <taxon>Pseudonocardiales</taxon>
        <taxon>Pseudonocardiaceae</taxon>
        <taxon>Allokutzneria</taxon>
    </lineage>
</organism>
<dbReference type="EMBL" id="BAABAL010000012">
    <property type="protein sequence ID" value="GAA4010175.1"/>
    <property type="molecule type" value="Genomic_DNA"/>
</dbReference>
<accession>A0ABP7SD10</accession>
<reference evidence="3" key="1">
    <citation type="journal article" date="2019" name="Int. J. Syst. Evol. Microbiol.">
        <title>The Global Catalogue of Microorganisms (GCM) 10K type strain sequencing project: providing services to taxonomists for standard genome sequencing and annotation.</title>
        <authorList>
            <consortium name="The Broad Institute Genomics Platform"/>
            <consortium name="The Broad Institute Genome Sequencing Center for Infectious Disease"/>
            <person name="Wu L."/>
            <person name="Ma J."/>
        </authorList>
    </citation>
    <scope>NUCLEOTIDE SEQUENCE [LARGE SCALE GENOMIC DNA]</scope>
    <source>
        <strain evidence="3">JCM 17342</strain>
    </source>
</reference>